<dbReference type="PANTHER" id="PTHR32285">
    <property type="entry name" value="PROTEIN TRICHOME BIREFRINGENCE-LIKE 9-RELATED"/>
    <property type="match status" value="1"/>
</dbReference>
<evidence type="ECO:0008006" key="12">
    <source>
        <dbReference type="Google" id="ProtNLM"/>
    </source>
</evidence>
<dbReference type="InterPro" id="IPR026057">
    <property type="entry name" value="TBL_C"/>
</dbReference>
<evidence type="ECO:0000256" key="1">
    <source>
        <dbReference type="ARBA" id="ARBA00004167"/>
    </source>
</evidence>
<keyword evidence="5" id="KW-1133">Transmembrane helix</keyword>
<evidence type="ECO:0000313" key="10">
    <source>
        <dbReference type="EMBL" id="KAH9325583.1"/>
    </source>
</evidence>
<comment type="similarity">
    <text evidence="2">Belongs to the PC-esterase family. TBL subfamily.</text>
</comment>
<dbReference type="InterPro" id="IPR029962">
    <property type="entry name" value="TBL"/>
</dbReference>
<evidence type="ECO:0000259" key="9">
    <source>
        <dbReference type="Pfam" id="PF14416"/>
    </source>
</evidence>
<comment type="caution">
    <text evidence="10">The sequence shown here is derived from an EMBL/GenBank/DDBJ whole genome shotgun (WGS) entry which is preliminary data.</text>
</comment>
<gene>
    <name evidence="10" type="ORF">KI387_005761</name>
</gene>
<evidence type="ECO:0000256" key="7">
    <source>
        <dbReference type="SAM" id="SignalP"/>
    </source>
</evidence>
<reference evidence="10 11" key="1">
    <citation type="journal article" date="2021" name="Nat. Plants">
        <title>The Taxus genome provides insights into paclitaxel biosynthesis.</title>
        <authorList>
            <person name="Xiong X."/>
            <person name="Gou J."/>
            <person name="Liao Q."/>
            <person name="Li Y."/>
            <person name="Zhou Q."/>
            <person name="Bi G."/>
            <person name="Li C."/>
            <person name="Du R."/>
            <person name="Wang X."/>
            <person name="Sun T."/>
            <person name="Guo L."/>
            <person name="Liang H."/>
            <person name="Lu P."/>
            <person name="Wu Y."/>
            <person name="Zhang Z."/>
            <person name="Ro D.K."/>
            <person name="Shang Y."/>
            <person name="Huang S."/>
            <person name="Yan J."/>
        </authorList>
    </citation>
    <scope>NUCLEOTIDE SEQUENCE [LARGE SCALE GENOMIC DNA]</scope>
    <source>
        <strain evidence="10">Ta-2019</strain>
    </source>
</reference>
<keyword evidence="7" id="KW-0732">Signal</keyword>
<evidence type="ECO:0000256" key="2">
    <source>
        <dbReference type="ARBA" id="ARBA00007727"/>
    </source>
</evidence>
<name>A0AA38GPG6_TAXCH</name>
<feature type="domain" description="Trichome birefringence-like C-terminal" evidence="8">
    <location>
        <begin position="128"/>
        <end position="302"/>
    </location>
</feature>
<evidence type="ECO:0000256" key="3">
    <source>
        <dbReference type="ARBA" id="ARBA00022692"/>
    </source>
</evidence>
<feature type="signal peptide" evidence="7">
    <location>
        <begin position="1"/>
        <end position="24"/>
    </location>
</feature>
<protein>
    <recommendedName>
        <fullName evidence="12">Trichome birefringence-like N-terminal domain-containing protein</fullName>
    </recommendedName>
</protein>
<keyword evidence="4" id="KW-0735">Signal-anchor</keyword>
<evidence type="ECO:0000313" key="11">
    <source>
        <dbReference type="Proteomes" id="UP000824469"/>
    </source>
</evidence>
<dbReference type="Pfam" id="PF14416">
    <property type="entry name" value="PMR5N"/>
    <property type="match status" value="1"/>
</dbReference>
<dbReference type="AlphaFoldDB" id="A0AA38GPG6"/>
<feature type="domain" description="Trichome birefringence-like N-terminal" evidence="9">
    <location>
        <begin position="74"/>
        <end position="126"/>
    </location>
</feature>
<dbReference type="GO" id="GO:0005794">
    <property type="term" value="C:Golgi apparatus"/>
    <property type="evidence" value="ECO:0007669"/>
    <property type="project" value="TreeGrafter"/>
</dbReference>
<evidence type="ECO:0000256" key="5">
    <source>
        <dbReference type="ARBA" id="ARBA00022989"/>
    </source>
</evidence>
<keyword evidence="3" id="KW-0812">Transmembrane</keyword>
<feature type="non-terminal residue" evidence="10">
    <location>
        <position position="1"/>
    </location>
</feature>
<dbReference type="GO" id="GO:0016413">
    <property type="term" value="F:O-acetyltransferase activity"/>
    <property type="evidence" value="ECO:0007669"/>
    <property type="project" value="InterPro"/>
</dbReference>
<dbReference type="EMBL" id="JAHRHJ020000002">
    <property type="protein sequence ID" value="KAH9325583.1"/>
    <property type="molecule type" value="Genomic_DNA"/>
</dbReference>
<proteinExistence type="inferred from homology"/>
<evidence type="ECO:0000256" key="6">
    <source>
        <dbReference type="ARBA" id="ARBA00023136"/>
    </source>
</evidence>
<dbReference type="Proteomes" id="UP000824469">
    <property type="component" value="Unassembled WGS sequence"/>
</dbReference>
<keyword evidence="6" id="KW-0472">Membrane</keyword>
<evidence type="ECO:0000256" key="4">
    <source>
        <dbReference type="ARBA" id="ARBA00022968"/>
    </source>
</evidence>
<accession>A0AA38GPG6</accession>
<comment type="subcellular location">
    <subcellularLocation>
        <location evidence="1">Membrane</location>
        <topology evidence="1">Single-pass membrane protein</topology>
    </subcellularLocation>
</comment>
<sequence length="303" mass="35085">MAFSVFSMASLTILSLFLLYEYHAHDKHNTFGKGRDEMQRIRRRVLMPINITPSQALWNKGRKVKEEYVLSSTSCDIFSGRWVVDERYPIYGLQQSCPYLSPQFNCKNNGRPDSLYSKWRWQPQDCTIPSFNAMEMLEIIRGKRLLFVGDSLSRNQWESMVCMLQSVIPDSQKSAILGYPLASFTALNYDASVEFFWAPFLVELDSAYVGNEMKRILRIDAIENNANYWRGVDILVFNSAHWWMHSGTLRSWDYIEIGGKLYEDMDPMLAYANGIATWANWVDFNINPLNTQVIFSSISPTHS</sequence>
<dbReference type="PANTHER" id="PTHR32285:SF155">
    <property type="entry name" value="PROTEIN TRICHOME BIREFRINGENCE-LIKE 36"/>
    <property type="match status" value="1"/>
</dbReference>
<evidence type="ECO:0000259" key="8">
    <source>
        <dbReference type="Pfam" id="PF13839"/>
    </source>
</evidence>
<dbReference type="InterPro" id="IPR025846">
    <property type="entry name" value="TBL_N"/>
</dbReference>
<organism evidence="10 11">
    <name type="scientific">Taxus chinensis</name>
    <name type="common">Chinese yew</name>
    <name type="synonym">Taxus wallichiana var. chinensis</name>
    <dbReference type="NCBI Taxonomy" id="29808"/>
    <lineage>
        <taxon>Eukaryota</taxon>
        <taxon>Viridiplantae</taxon>
        <taxon>Streptophyta</taxon>
        <taxon>Embryophyta</taxon>
        <taxon>Tracheophyta</taxon>
        <taxon>Spermatophyta</taxon>
        <taxon>Pinopsida</taxon>
        <taxon>Pinidae</taxon>
        <taxon>Conifers II</taxon>
        <taxon>Cupressales</taxon>
        <taxon>Taxaceae</taxon>
        <taxon>Taxus</taxon>
    </lineage>
</organism>
<dbReference type="GO" id="GO:0016020">
    <property type="term" value="C:membrane"/>
    <property type="evidence" value="ECO:0007669"/>
    <property type="project" value="UniProtKB-SubCell"/>
</dbReference>
<keyword evidence="11" id="KW-1185">Reference proteome</keyword>
<dbReference type="Pfam" id="PF13839">
    <property type="entry name" value="PC-Esterase"/>
    <property type="match status" value="1"/>
</dbReference>
<feature type="chain" id="PRO_5041278482" description="Trichome birefringence-like N-terminal domain-containing protein" evidence="7">
    <location>
        <begin position="25"/>
        <end position="303"/>
    </location>
</feature>
<dbReference type="OMA" id="YTDCIHW"/>